<evidence type="ECO:0000256" key="2">
    <source>
        <dbReference type="PROSITE-ProRule" id="PRU00335"/>
    </source>
</evidence>
<dbReference type="EMBL" id="QGTQ01000041">
    <property type="protein sequence ID" value="PWV90596.1"/>
    <property type="molecule type" value="Genomic_DNA"/>
</dbReference>
<dbReference type="PROSITE" id="PS50977">
    <property type="entry name" value="HTH_TETR_2"/>
    <property type="match status" value="1"/>
</dbReference>
<organism evidence="4 5">
    <name type="scientific">Paenibacillus cellulosilyticus</name>
    <dbReference type="NCBI Taxonomy" id="375489"/>
    <lineage>
        <taxon>Bacteria</taxon>
        <taxon>Bacillati</taxon>
        <taxon>Bacillota</taxon>
        <taxon>Bacilli</taxon>
        <taxon>Bacillales</taxon>
        <taxon>Paenibacillaceae</taxon>
        <taxon>Paenibacillus</taxon>
    </lineage>
</organism>
<dbReference type="InterPro" id="IPR036271">
    <property type="entry name" value="Tet_transcr_reg_TetR-rel_C_sf"/>
</dbReference>
<proteinExistence type="predicted"/>
<dbReference type="PANTHER" id="PTHR43479">
    <property type="entry name" value="ACREF/ENVCD OPERON REPRESSOR-RELATED"/>
    <property type="match status" value="1"/>
</dbReference>
<comment type="caution">
    <text evidence="4">The sequence shown here is derived from an EMBL/GenBank/DDBJ whole genome shotgun (WGS) entry which is preliminary data.</text>
</comment>
<keyword evidence="1 2" id="KW-0238">DNA-binding</keyword>
<keyword evidence="5" id="KW-1185">Reference proteome</keyword>
<dbReference type="RefSeq" id="WP_110047352.1">
    <property type="nucleotide sequence ID" value="NZ_CP054612.1"/>
</dbReference>
<evidence type="ECO:0000256" key="1">
    <source>
        <dbReference type="ARBA" id="ARBA00023125"/>
    </source>
</evidence>
<evidence type="ECO:0000259" key="3">
    <source>
        <dbReference type="PROSITE" id="PS50977"/>
    </source>
</evidence>
<reference evidence="4 5" key="1">
    <citation type="submission" date="2018-05" db="EMBL/GenBank/DDBJ databases">
        <title>Genomic Encyclopedia of Type Strains, Phase III (KMG-III): the genomes of soil and plant-associated and newly described type strains.</title>
        <authorList>
            <person name="Whitman W."/>
        </authorList>
    </citation>
    <scope>NUCLEOTIDE SEQUENCE [LARGE SCALE GENOMIC DNA]</scope>
    <source>
        <strain evidence="4 5">CECT 5696</strain>
    </source>
</reference>
<evidence type="ECO:0000313" key="4">
    <source>
        <dbReference type="EMBL" id="PWV90596.1"/>
    </source>
</evidence>
<dbReference type="SUPFAM" id="SSF46689">
    <property type="entry name" value="Homeodomain-like"/>
    <property type="match status" value="1"/>
</dbReference>
<name>A0A2V2YE78_9BACL</name>
<dbReference type="AlphaFoldDB" id="A0A2V2YE78"/>
<dbReference type="InterPro" id="IPR050624">
    <property type="entry name" value="HTH-type_Tx_Regulator"/>
</dbReference>
<accession>A0A2V2YE78</accession>
<dbReference type="GO" id="GO:0003677">
    <property type="term" value="F:DNA binding"/>
    <property type="evidence" value="ECO:0007669"/>
    <property type="project" value="UniProtKB-UniRule"/>
</dbReference>
<feature type="DNA-binding region" description="H-T-H motif" evidence="2">
    <location>
        <begin position="34"/>
        <end position="53"/>
    </location>
</feature>
<feature type="domain" description="HTH tetR-type" evidence="3">
    <location>
        <begin position="11"/>
        <end position="71"/>
    </location>
</feature>
<protein>
    <submittedName>
        <fullName evidence="4">TetR family transcriptional regulator</fullName>
    </submittedName>
</protein>
<evidence type="ECO:0000313" key="5">
    <source>
        <dbReference type="Proteomes" id="UP000246635"/>
    </source>
</evidence>
<dbReference type="Gene3D" id="1.10.357.10">
    <property type="entry name" value="Tetracycline Repressor, domain 2"/>
    <property type="match status" value="1"/>
</dbReference>
<dbReference type="PANTHER" id="PTHR43479:SF11">
    <property type="entry name" value="ACREF_ENVCD OPERON REPRESSOR-RELATED"/>
    <property type="match status" value="1"/>
</dbReference>
<sequence>MLTDWHKDVRTRNREEFIAAGQEVLLENNFSKVGHKEVCERANLSKVTFYKCFNSMDDLIFAIQIKILGQVTEFMVQNSKEEETGLGSIRNYLDTWNNLLFTHPDYLKFIGFFDHIYSNQYPTETLKAAYHDVVVEAGFGNLLKDYIRKGVQDGSIRSDLPVELAVITILEMVISLMQRVASRGKILEEEHGSIIQDITAFSSQMIMDYLRAR</sequence>
<dbReference type="InterPro" id="IPR001647">
    <property type="entry name" value="HTH_TetR"/>
</dbReference>
<dbReference type="InterPro" id="IPR009057">
    <property type="entry name" value="Homeodomain-like_sf"/>
</dbReference>
<dbReference type="Pfam" id="PF00440">
    <property type="entry name" value="TetR_N"/>
    <property type="match status" value="1"/>
</dbReference>
<dbReference type="OrthoDB" id="118249at2"/>
<dbReference type="Proteomes" id="UP000246635">
    <property type="component" value="Unassembled WGS sequence"/>
</dbReference>
<dbReference type="SUPFAM" id="SSF48498">
    <property type="entry name" value="Tetracyclin repressor-like, C-terminal domain"/>
    <property type="match status" value="1"/>
</dbReference>
<gene>
    <name evidence="4" type="ORF">DFQ01_1419</name>
</gene>